<dbReference type="Proteomes" id="UP000472260">
    <property type="component" value="Unassembled WGS sequence"/>
</dbReference>
<dbReference type="Ensembl" id="ENSSANT00000024568.1">
    <property type="protein sequence ID" value="ENSSANP00000023062.1"/>
    <property type="gene ID" value="ENSSANG00000011896.1"/>
</dbReference>
<keyword evidence="2" id="KW-1185">Reference proteome</keyword>
<dbReference type="AlphaFoldDB" id="A0A671LRY4"/>
<reference evidence="1" key="2">
    <citation type="submission" date="2025-09" db="UniProtKB">
        <authorList>
            <consortium name="Ensembl"/>
        </authorList>
    </citation>
    <scope>IDENTIFICATION</scope>
</reference>
<reference evidence="1" key="1">
    <citation type="submission" date="2025-08" db="UniProtKB">
        <authorList>
            <consortium name="Ensembl"/>
        </authorList>
    </citation>
    <scope>IDENTIFICATION</scope>
</reference>
<protein>
    <submittedName>
        <fullName evidence="1">Cytokine receptor common subunit gamma-like</fullName>
    </submittedName>
</protein>
<accession>A0A671LRY4</accession>
<evidence type="ECO:0000313" key="2">
    <source>
        <dbReference type="Proteomes" id="UP000472260"/>
    </source>
</evidence>
<name>A0A671LRY4_9TELE</name>
<evidence type="ECO:0000313" key="1">
    <source>
        <dbReference type="Ensembl" id="ENSSANP00000023062.1"/>
    </source>
</evidence>
<sequence>PTRTTQIRKHYYKLTIILLPVVPDPSKNLQDLFHKHDGNSWVHISRELKEAFEPDYTEPSCDVCEVTPSCDAGLTPVASPASQTDNLHCCYADHGCFLIKIQ</sequence>
<proteinExistence type="predicted"/>
<organism evidence="1 2">
    <name type="scientific">Sinocyclocheilus anshuiensis</name>
    <dbReference type="NCBI Taxonomy" id="1608454"/>
    <lineage>
        <taxon>Eukaryota</taxon>
        <taxon>Metazoa</taxon>
        <taxon>Chordata</taxon>
        <taxon>Craniata</taxon>
        <taxon>Vertebrata</taxon>
        <taxon>Euteleostomi</taxon>
        <taxon>Actinopterygii</taxon>
        <taxon>Neopterygii</taxon>
        <taxon>Teleostei</taxon>
        <taxon>Ostariophysi</taxon>
        <taxon>Cypriniformes</taxon>
        <taxon>Cyprinidae</taxon>
        <taxon>Cyprininae</taxon>
        <taxon>Sinocyclocheilus</taxon>
    </lineage>
</organism>
<gene>
    <name evidence="1" type="primary">il2rgb</name>
</gene>